<evidence type="ECO:0000313" key="1">
    <source>
        <dbReference type="EMBL" id="KAJ7526092.1"/>
    </source>
</evidence>
<organism evidence="1 2">
    <name type="scientific">Diphasiastrum complanatum</name>
    <name type="common">Issler's clubmoss</name>
    <name type="synonym">Lycopodium complanatum</name>
    <dbReference type="NCBI Taxonomy" id="34168"/>
    <lineage>
        <taxon>Eukaryota</taxon>
        <taxon>Viridiplantae</taxon>
        <taxon>Streptophyta</taxon>
        <taxon>Embryophyta</taxon>
        <taxon>Tracheophyta</taxon>
        <taxon>Lycopodiopsida</taxon>
        <taxon>Lycopodiales</taxon>
        <taxon>Lycopodiaceae</taxon>
        <taxon>Lycopodioideae</taxon>
        <taxon>Diphasiastrum</taxon>
    </lineage>
</organism>
<dbReference type="EMBL" id="CM055108">
    <property type="protein sequence ID" value="KAJ7526092.1"/>
    <property type="molecule type" value="Genomic_DNA"/>
</dbReference>
<reference evidence="2" key="1">
    <citation type="journal article" date="2024" name="Proc. Natl. Acad. Sci. U.S.A.">
        <title>Extraordinary preservation of gene collinearity over three hundred million years revealed in homosporous lycophytes.</title>
        <authorList>
            <person name="Li C."/>
            <person name="Wickell D."/>
            <person name="Kuo L.Y."/>
            <person name="Chen X."/>
            <person name="Nie B."/>
            <person name="Liao X."/>
            <person name="Peng D."/>
            <person name="Ji J."/>
            <person name="Jenkins J."/>
            <person name="Williams M."/>
            <person name="Shu S."/>
            <person name="Plott C."/>
            <person name="Barry K."/>
            <person name="Rajasekar S."/>
            <person name="Grimwood J."/>
            <person name="Han X."/>
            <person name="Sun S."/>
            <person name="Hou Z."/>
            <person name="He W."/>
            <person name="Dai G."/>
            <person name="Sun C."/>
            <person name="Schmutz J."/>
            <person name="Leebens-Mack J.H."/>
            <person name="Li F.W."/>
            <person name="Wang L."/>
        </authorList>
    </citation>
    <scope>NUCLEOTIDE SEQUENCE [LARGE SCALE GENOMIC DNA]</scope>
    <source>
        <strain evidence="2">cv. PW_Plant_1</strain>
    </source>
</reference>
<protein>
    <submittedName>
        <fullName evidence="1">Uncharacterized protein</fullName>
    </submittedName>
</protein>
<accession>A0ACC2B8I1</accession>
<sequence>MEWNGRRGMKRSFADQGGPELPRWLRTGSSLDIDNRPENLASYPQYGLTPEMASEFPHLTSAVYPSDAASLYNGIGHPDAGKLVLMNHDPFLVSAPYLPSSALTSGVSGLPPSGSHLLGVNNPLLTHSNGLLPVDDYLTPRNALLHPHQLAPLESHEGQLTRLGEYVPISSVPARDRYVDFPRRSGISRRRSSPPLRRDSVRGRYSPPRVRSPPRLSRTQKRKQKEELKIKKEEPKVKKEELKTKKDAAATSDKRKGAEINKLDATAVETAKDAKSAKTENPTVEKPVAGMIFGCNDSTEKVCRRLQLFGLPSSRKNDVLRVIPGTKLFLFNFNSKELSGVYEAISHGALDIVPNAFQSYGSFPAQVRTKRIMKVANLPLDTFKEAIKENFYTHAKFNYELSASQVDKLVEMFGSTKDKATT</sequence>
<comment type="caution">
    <text evidence="1">The sequence shown here is derived from an EMBL/GenBank/DDBJ whole genome shotgun (WGS) entry which is preliminary data.</text>
</comment>
<proteinExistence type="predicted"/>
<gene>
    <name evidence="1" type="ORF">O6H91_17G081100</name>
</gene>
<dbReference type="Proteomes" id="UP001162992">
    <property type="component" value="Chromosome 17"/>
</dbReference>
<name>A0ACC2B8I1_DIPCM</name>
<keyword evidence="2" id="KW-1185">Reference proteome</keyword>
<evidence type="ECO:0000313" key="2">
    <source>
        <dbReference type="Proteomes" id="UP001162992"/>
    </source>
</evidence>